<organism evidence="4 5">
    <name type="scientific">Paramecium sonneborni</name>
    <dbReference type="NCBI Taxonomy" id="65129"/>
    <lineage>
        <taxon>Eukaryota</taxon>
        <taxon>Sar</taxon>
        <taxon>Alveolata</taxon>
        <taxon>Ciliophora</taxon>
        <taxon>Intramacronucleata</taxon>
        <taxon>Oligohymenophorea</taxon>
        <taxon>Peniculida</taxon>
        <taxon>Parameciidae</taxon>
        <taxon>Paramecium</taxon>
    </lineage>
</organism>
<dbReference type="SMART" id="SM00175">
    <property type="entry name" value="RAB"/>
    <property type="match status" value="1"/>
</dbReference>
<dbReference type="GO" id="GO:0005525">
    <property type="term" value="F:GTP binding"/>
    <property type="evidence" value="ECO:0007669"/>
    <property type="project" value="UniProtKB-KW"/>
</dbReference>
<dbReference type="PANTHER" id="PTHR47980">
    <property type="entry name" value="LD44762P"/>
    <property type="match status" value="1"/>
</dbReference>
<dbReference type="GO" id="GO:0003924">
    <property type="term" value="F:GTPase activity"/>
    <property type="evidence" value="ECO:0007669"/>
    <property type="project" value="InterPro"/>
</dbReference>
<evidence type="ECO:0000256" key="3">
    <source>
        <dbReference type="ARBA" id="ARBA00023288"/>
    </source>
</evidence>
<keyword evidence="1" id="KW-0547">Nucleotide-binding</keyword>
<proteinExistence type="predicted"/>
<dbReference type="OrthoDB" id="9989112at2759"/>
<accession>A0A8S1Q554</accession>
<name>A0A8S1Q554_9CILI</name>
<dbReference type="Proteomes" id="UP000692954">
    <property type="component" value="Unassembled WGS sequence"/>
</dbReference>
<keyword evidence="5" id="KW-1185">Reference proteome</keyword>
<dbReference type="PROSITE" id="PS51419">
    <property type="entry name" value="RAB"/>
    <property type="match status" value="1"/>
</dbReference>
<dbReference type="SMART" id="SM00173">
    <property type="entry name" value="RAS"/>
    <property type="match status" value="1"/>
</dbReference>
<reference evidence="4" key="1">
    <citation type="submission" date="2021-01" db="EMBL/GenBank/DDBJ databases">
        <authorList>
            <consortium name="Genoscope - CEA"/>
            <person name="William W."/>
        </authorList>
    </citation>
    <scope>NUCLEOTIDE SEQUENCE</scope>
</reference>
<dbReference type="FunFam" id="3.40.50.300:FF:001329">
    <property type="entry name" value="Small GTP-binding protein, putative"/>
    <property type="match status" value="1"/>
</dbReference>
<evidence type="ECO:0000256" key="2">
    <source>
        <dbReference type="ARBA" id="ARBA00023134"/>
    </source>
</evidence>
<evidence type="ECO:0000256" key="1">
    <source>
        <dbReference type="ARBA" id="ARBA00022741"/>
    </source>
</evidence>
<protein>
    <submittedName>
        <fullName evidence="4">Uncharacterized protein</fullName>
    </submittedName>
</protein>
<evidence type="ECO:0000313" key="5">
    <source>
        <dbReference type="Proteomes" id="UP000692954"/>
    </source>
</evidence>
<dbReference type="EMBL" id="CAJJDN010000095">
    <property type="protein sequence ID" value="CAD8110294.1"/>
    <property type="molecule type" value="Genomic_DNA"/>
</dbReference>
<sequence length="193" mass="22505">MNEKQQEYDERFKIIIIGCQNVGKSSVMRRYCENTFSEEYTTTIGYWKQQIDGKNVRLEFWDTSGQEKFEAITSAYYKGADGIVMVYSILNLSTLARIQNYWILEVEKYADKNVELLLLGNKCDMDTRKIKTQQAIDFAAQKRMTHFEVSAKTGDQISQAFEQLIKKIIAKGDPSRQQAQRIDQRKEKNSYCC</sequence>
<dbReference type="InterPro" id="IPR001806">
    <property type="entry name" value="Small_GTPase"/>
</dbReference>
<dbReference type="InterPro" id="IPR005225">
    <property type="entry name" value="Small_GTP-bd"/>
</dbReference>
<dbReference type="CDD" id="cd00154">
    <property type="entry name" value="Rab"/>
    <property type="match status" value="1"/>
</dbReference>
<dbReference type="SMART" id="SM00174">
    <property type="entry name" value="RHO"/>
    <property type="match status" value="1"/>
</dbReference>
<dbReference type="InterPro" id="IPR050305">
    <property type="entry name" value="Small_GTPase_Rab"/>
</dbReference>
<gene>
    <name evidence="4" type="ORF">PSON_ATCC_30995.1.T0950153</name>
</gene>
<dbReference type="AlphaFoldDB" id="A0A8S1Q554"/>
<keyword evidence="3" id="KW-0449">Lipoprotein</keyword>
<dbReference type="NCBIfam" id="TIGR00231">
    <property type="entry name" value="small_GTP"/>
    <property type="match status" value="1"/>
</dbReference>
<keyword evidence="2" id="KW-0342">GTP-binding</keyword>
<dbReference type="SMART" id="SM00176">
    <property type="entry name" value="RAN"/>
    <property type="match status" value="1"/>
</dbReference>
<dbReference type="PROSITE" id="PS51417">
    <property type="entry name" value="ARF"/>
    <property type="match status" value="1"/>
</dbReference>
<dbReference type="PROSITE" id="PS51421">
    <property type="entry name" value="RAS"/>
    <property type="match status" value="1"/>
</dbReference>
<evidence type="ECO:0000313" key="4">
    <source>
        <dbReference type="EMBL" id="CAD8110294.1"/>
    </source>
</evidence>
<comment type="caution">
    <text evidence="4">The sequence shown here is derived from an EMBL/GenBank/DDBJ whole genome shotgun (WGS) entry which is preliminary data.</text>
</comment>
<dbReference type="Pfam" id="PF00071">
    <property type="entry name" value="Ras"/>
    <property type="match status" value="1"/>
</dbReference>